<feature type="domain" description="Flavoprotein" evidence="5">
    <location>
        <begin position="1"/>
        <end position="172"/>
    </location>
</feature>
<dbReference type="AlphaFoldDB" id="A0AA37SSF0"/>
<feature type="region of interest" description="Phosphopantothenoylcysteine decarboxylase" evidence="3">
    <location>
        <begin position="1"/>
        <end position="183"/>
    </location>
</feature>
<dbReference type="Proteomes" id="UP001156666">
    <property type="component" value="Unassembled WGS sequence"/>
</dbReference>
<dbReference type="Gene3D" id="3.40.50.10300">
    <property type="entry name" value="CoaB-like"/>
    <property type="match status" value="1"/>
</dbReference>
<organism evidence="7 8">
    <name type="scientific">Portibacter lacus</name>
    <dbReference type="NCBI Taxonomy" id="1099794"/>
    <lineage>
        <taxon>Bacteria</taxon>
        <taxon>Pseudomonadati</taxon>
        <taxon>Bacteroidota</taxon>
        <taxon>Saprospiria</taxon>
        <taxon>Saprospirales</taxon>
        <taxon>Haliscomenobacteraceae</taxon>
        <taxon>Portibacter</taxon>
    </lineage>
</organism>
<reference evidence="7" key="2">
    <citation type="submission" date="2023-01" db="EMBL/GenBank/DDBJ databases">
        <title>Draft genome sequence of Portibacter lacus strain NBRC 108769.</title>
        <authorList>
            <person name="Sun Q."/>
            <person name="Mori K."/>
        </authorList>
    </citation>
    <scope>NUCLEOTIDE SEQUENCE</scope>
    <source>
        <strain evidence="7">NBRC 108769</strain>
    </source>
</reference>
<dbReference type="EC" id="6.3.2.5" evidence="3"/>
<comment type="pathway">
    <text evidence="3 4">Cofactor biosynthesis; coenzyme A biosynthesis; CoA from (R)-pantothenate: step 2/5.</text>
</comment>
<name>A0AA37SSF0_9BACT</name>
<dbReference type="PANTHER" id="PTHR14359">
    <property type="entry name" value="HOMO-OLIGOMERIC FLAVIN CONTAINING CYS DECARBOXYLASE FAMILY"/>
    <property type="match status" value="1"/>
</dbReference>
<dbReference type="GO" id="GO:0004633">
    <property type="term" value="F:phosphopantothenoylcysteine decarboxylase activity"/>
    <property type="evidence" value="ECO:0007669"/>
    <property type="project" value="UniProtKB-UniRule"/>
</dbReference>
<feature type="binding site" evidence="3">
    <location>
        <position position="273"/>
    </location>
    <ligand>
        <name>CTP</name>
        <dbReference type="ChEBI" id="CHEBI:37563"/>
    </ligand>
</feature>
<reference evidence="7" key="1">
    <citation type="journal article" date="2014" name="Int. J. Syst. Evol. Microbiol.">
        <title>Complete genome sequence of Corynebacterium casei LMG S-19264T (=DSM 44701T), isolated from a smear-ripened cheese.</title>
        <authorList>
            <consortium name="US DOE Joint Genome Institute (JGI-PGF)"/>
            <person name="Walter F."/>
            <person name="Albersmeier A."/>
            <person name="Kalinowski J."/>
            <person name="Ruckert C."/>
        </authorList>
    </citation>
    <scope>NUCLEOTIDE SEQUENCE</scope>
    <source>
        <strain evidence="7">NBRC 108769</strain>
    </source>
</reference>
<dbReference type="InterPro" id="IPR007085">
    <property type="entry name" value="DNA/pantothenate-metab_flavo_C"/>
</dbReference>
<protein>
    <recommendedName>
        <fullName evidence="3">Coenzyme A biosynthesis bifunctional protein CoaBC</fullName>
    </recommendedName>
    <alternativeName>
        <fullName evidence="3">DNA/pantothenate metabolism flavoprotein</fullName>
    </alternativeName>
    <alternativeName>
        <fullName evidence="3">Phosphopantothenoylcysteine synthetase/decarboxylase</fullName>
        <shortName evidence="3">PPCS-PPCDC</shortName>
    </alternativeName>
    <domain>
        <recommendedName>
            <fullName evidence="3">Phosphopantothenoylcysteine decarboxylase</fullName>
            <shortName evidence="3">PPC decarboxylase</shortName>
            <shortName evidence="3">PPC-DC</shortName>
            <ecNumber evidence="3">4.1.1.36</ecNumber>
        </recommendedName>
        <alternativeName>
            <fullName evidence="3">CoaC</fullName>
        </alternativeName>
    </domain>
    <domain>
        <recommendedName>
            <fullName evidence="3">Phosphopantothenate--cysteine ligase</fullName>
            <ecNumber evidence="3">6.3.2.5</ecNumber>
        </recommendedName>
        <alternativeName>
            <fullName evidence="3">CoaB</fullName>
        </alternativeName>
        <alternativeName>
            <fullName evidence="3">Phosphopantothenoylcysteine synthetase</fullName>
            <shortName evidence="3">PPC synthetase</shortName>
            <shortName evidence="3">PPC-S</shortName>
        </alternativeName>
    </domain>
</protein>
<dbReference type="HAMAP" id="MF_02225">
    <property type="entry name" value="CoaBC"/>
    <property type="match status" value="1"/>
</dbReference>
<keyword evidence="3 4" id="KW-0285">Flavoprotein</keyword>
<gene>
    <name evidence="3 7" type="primary">coaBC</name>
    <name evidence="7" type="ORF">GCM10007940_37780</name>
</gene>
<sequence length="392" mass="42787">MNIILGITGSIAAYKAAILTRLLVKNGHDVKIIMTEAAKAFISPLTLSTLSKNTVHSNLFDSDTWNNHVELGLWADAMIIAPTTANTLSKMANGAADNMLLATYLSAKCPVCIAPAMDLDMWKHPSTIRNIDLLKEYGNLLIPVEFGELASGLVGEGRMAEPDQIVEFVEQNFNIKSDLAGKRILVTAGPTYEDLDPVRFIGNNSSGKMGVEIAEHAARRGAEVILVQGPGSFKSSHAGIKLIKVRSAAQMYEACVEHYNNCDAAILAAAVADYTPLNKSDVKIKKKDGDLSIALKRTTDIAAHLGRHKKKNQLLIGFALETNNAIENAKGKLERKNFDFIVLNTLEDKGAGFSHDTNKVQFIFANRPIIKFELKSKKKVAKDIIDQVVELF</sequence>
<evidence type="ECO:0000313" key="7">
    <source>
        <dbReference type="EMBL" id="GLR19162.1"/>
    </source>
</evidence>
<dbReference type="GO" id="GO:0004632">
    <property type="term" value="F:phosphopantothenate--cysteine ligase activity"/>
    <property type="evidence" value="ECO:0007669"/>
    <property type="project" value="UniProtKB-UniRule"/>
</dbReference>
<dbReference type="PANTHER" id="PTHR14359:SF6">
    <property type="entry name" value="PHOSPHOPANTOTHENOYLCYSTEINE DECARBOXYLASE"/>
    <property type="match status" value="1"/>
</dbReference>
<keyword evidence="3" id="KW-0479">Metal-binding</keyword>
<evidence type="ECO:0000259" key="5">
    <source>
        <dbReference type="Pfam" id="PF02441"/>
    </source>
</evidence>
<dbReference type="SUPFAM" id="SSF52507">
    <property type="entry name" value="Homo-oligomeric flavin-containing Cys decarboxylases, HFCD"/>
    <property type="match status" value="1"/>
</dbReference>
<dbReference type="GO" id="GO:0015941">
    <property type="term" value="P:pantothenate catabolic process"/>
    <property type="evidence" value="ECO:0007669"/>
    <property type="project" value="InterPro"/>
</dbReference>
<proteinExistence type="inferred from homology"/>
<keyword evidence="3" id="KW-0511">Multifunctional enzyme</keyword>
<keyword evidence="3 4" id="KW-0436">Ligase</keyword>
<feature type="domain" description="DNA/pantothenate metabolism flavoprotein C-terminal" evidence="6">
    <location>
        <begin position="179"/>
        <end position="390"/>
    </location>
</feature>
<dbReference type="Pfam" id="PF02441">
    <property type="entry name" value="Flavoprotein"/>
    <property type="match status" value="1"/>
</dbReference>
<comment type="function">
    <text evidence="4">Catalyzes two steps in the biosynthesis of coenzyme A. In the first step cysteine is conjugated to 4'-phosphopantothenate to form 4-phosphopantothenoylcysteine, in the latter compound is decarboxylated to form 4'-phosphopantotheine.</text>
</comment>
<evidence type="ECO:0000256" key="4">
    <source>
        <dbReference type="RuleBase" id="RU364078"/>
    </source>
</evidence>
<dbReference type="InterPro" id="IPR036551">
    <property type="entry name" value="Flavin_trans-like"/>
</dbReference>
<comment type="function">
    <text evidence="3">Catalyzes two sequential steps in the biosynthesis of coenzyme A. In the first step cysteine is conjugated to 4'-phosphopantothenate to form 4-phosphopantothenoylcysteine. In the second step the latter compound is decarboxylated to form 4'-phosphopantotheine.</text>
</comment>
<comment type="cofactor">
    <cofactor evidence="3">
        <name>Mg(2+)</name>
        <dbReference type="ChEBI" id="CHEBI:18420"/>
    </cofactor>
</comment>
<comment type="similarity">
    <text evidence="3 4">In the N-terminal section; belongs to the HFCD (homo-oligomeric flavin containing Cys decarboxylase) superfamily.</text>
</comment>
<comment type="caution">
    <text evidence="3">Lacks conserved residue(s) required for the propagation of feature annotation.</text>
</comment>
<evidence type="ECO:0000256" key="3">
    <source>
        <dbReference type="HAMAP-Rule" id="MF_02225"/>
    </source>
</evidence>
<comment type="similarity">
    <text evidence="3 4">In the C-terminal section; belongs to the PPC synthetase family.</text>
</comment>
<comment type="pathway">
    <text evidence="3 4">Cofactor biosynthesis; coenzyme A biosynthesis; CoA from (R)-pantothenate: step 3/5.</text>
</comment>
<keyword evidence="2 3" id="KW-0456">Lyase</keyword>
<dbReference type="RefSeq" id="WP_235292168.1">
    <property type="nucleotide sequence ID" value="NZ_BSOH01000027.1"/>
</dbReference>
<feature type="region of interest" description="Phosphopantothenate--cysteine ligase" evidence="3">
    <location>
        <begin position="184"/>
        <end position="392"/>
    </location>
</feature>
<dbReference type="GO" id="GO:0071513">
    <property type="term" value="C:phosphopantothenoylcysteine decarboxylase complex"/>
    <property type="evidence" value="ECO:0007669"/>
    <property type="project" value="TreeGrafter"/>
</dbReference>
<dbReference type="GO" id="GO:0010181">
    <property type="term" value="F:FMN binding"/>
    <property type="evidence" value="ECO:0007669"/>
    <property type="project" value="UniProtKB-UniRule"/>
</dbReference>
<dbReference type="Gene3D" id="3.40.50.1950">
    <property type="entry name" value="Flavin prenyltransferase-like"/>
    <property type="match status" value="1"/>
</dbReference>
<dbReference type="SUPFAM" id="SSF102645">
    <property type="entry name" value="CoaB-like"/>
    <property type="match status" value="1"/>
</dbReference>
<dbReference type="NCBIfam" id="TIGR00521">
    <property type="entry name" value="coaBC_dfp"/>
    <property type="match status" value="1"/>
</dbReference>
<dbReference type="GO" id="GO:0015937">
    <property type="term" value="P:coenzyme A biosynthetic process"/>
    <property type="evidence" value="ECO:0007669"/>
    <property type="project" value="UniProtKB-UniRule"/>
</dbReference>
<evidence type="ECO:0000259" key="6">
    <source>
        <dbReference type="Pfam" id="PF04127"/>
    </source>
</evidence>
<evidence type="ECO:0000313" key="8">
    <source>
        <dbReference type="Proteomes" id="UP001156666"/>
    </source>
</evidence>
<dbReference type="GO" id="GO:0046872">
    <property type="term" value="F:metal ion binding"/>
    <property type="evidence" value="ECO:0007669"/>
    <property type="project" value="UniProtKB-KW"/>
</dbReference>
<comment type="catalytic activity">
    <reaction evidence="3 4">
        <text>(R)-4'-phosphopantothenate + L-cysteine + CTP = N-[(R)-4-phosphopantothenoyl]-L-cysteine + CMP + diphosphate + H(+)</text>
        <dbReference type="Rhea" id="RHEA:19397"/>
        <dbReference type="ChEBI" id="CHEBI:10986"/>
        <dbReference type="ChEBI" id="CHEBI:15378"/>
        <dbReference type="ChEBI" id="CHEBI:33019"/>
        <dbReference type="ChEBI" id="CHEBI:35235"/>
        <dbReference type="ChEBI" id="CHEBI:37563"/>
        <dbReference type="ChEBI" id="CHEBI:59458"/>
        <dbReference type="ChEBI" id="CHEBI:60377"/>
        <dbReference type="EC" id="6.3.2.5"/>
    </reaction>
</comment>
<comment type="catalytic activity">
    <reaction evidence="3 4">
        <text>N-[(R)-4-phosphopantothenoyl]-L-cysteine + H(+) = (R)-4'-phosphopantetheine + CO2</text>
        <dbReference type="Rhea" id="RHEA:16793"/>
        <dbReference type="ChEBI" id="CHEBI:15378"/>
        <dbReference type="ChEBI" id="CHEBI:16526"/>
        <dbReference type="ChEBI" id="CHEBI:59458"/>
        <dbReference type="ChEBI" id="CHEBI:61723"/>
        <dbReference type="EC" id="4.1.1.36"/>
    </reaction>
</comment>
<dbReference type="EMBL" id="BSOH01000027">
    <property type="protein sequence ID" value="GLR19162.1"/>
    <property type="molecule type" value="Genomic_DNA"/>
</dbReference>
<keyword evidence="3 4" id="KW-0288">FMN</keyword>
<dbReference type="Pfam" id="PF04127">
    <property type="entry name" value="DFP"/>
    <property type="match status" value="1"/>
</dbReference>
<feature type="binding site" evidence="3">
    <location>
        <position position="283"/>
    </location>
    <ligand>
        <name>CTP</name>
        <dbReference type="ChEBI" id="CHEBI:37563"/>
    </ligand>
</feature>
<keyword evidence="3" id="KW-0460">Magnesium</keyword>
<feature type="binding site" evidence="3">
    <location>
        <position position="336"/>
    </location>
    <ligand>
        <name>CTP</name>
        <dbReference type="ChEBI" id="CHEBI:37563"/>
    </ligand>
</feature>
<dbReference type="InterPro" id="IPR035929">
    <property type="entry name" value="CoaB-like_sf"/>
</dbReference>
<evidence type="ECO:0000256" key="2">
    <source>
        <dbReference type="ARBA" id="ARBA00023239"/>
    </source>
</evidence>
<dbReference type="InterPro" id="IPR005252">
    <property type="entry name" value="CoaBC"/>
</dbReference>
<keyword evidence="8" id="KW-1185">Reference proteome</keyword>
<comment type="cofactor">
    <cofactor evidence="3">
        <name>FMN</name>
        <dbReference type="ChEBI" id="CHEBI:58210"/>
    </cofactor>
    <text evidence="3">Binds 1 FMN per subunit.</text>
</comment>
<feature type="binding site" evidence="3">
    <location>
        <position position="318"/>
    </location>
    <ligand>
        <name>CTP</name>
        <dbReference type="ChEBI" id="CHEBI:37563"/>
    </ligand>
</feature>
<evidence type="ECO:0000256" key="1">
    <source>
        <dbReference type="ARBA" id="ARBA00022793"/>
    </source>
</evidence>
<dbReference type="EC" id="4.1.1.36" evidence="3"/>
<feature type="binding site" evidence="3">
    <location>
        <position position="332"/>
    </location>
    <ligand>
        <name>CTP</name>
        <dbReference type="ChEBI" id="CHEBI:37563"/>
    </ligand>
</feature>
<accession>A0AA37SSF0</accession>
<keyword evidence="1 3" id="KW-0210">Decarboxylase</keyword>
<dbReference type="InterPro" id="IPR003382">
    <property type="entry name" value="Flavoprotein"/>
</dbReference>
<comment type="caution">
    <text evidence="7">The sequence shown here is derived from an EMBL/GenBank/DDBJ whole genome shotgun (WGS) entry which is preliminary data.</text>
</comment>